<evidence type="ECO:0000256" key="1">
    <source>
        <dbReference type="SAM" id="MobiDB-lite"/>
    </source>
</evidence>
<reference evidence="3 4" key="1">
    <citation type="journal article" date="2023" name="Microb. Genom.">
        <title>Mesoterricola silvestris gen. nov., sp. nov., Mesoterricola sediminis sp. nov., Geothrix oryzae sp. nov., Geothrix edaphica sp. nov., Geothrix rubra sp. nov., and Geothrix limicola sp. nov., six novel members of Acidobacteriota isolated from soils.</title>
        <authorList>
            <person name="Weisberg A.J."/>
            <person name="Pearce E."/>
            <person name="Kramer C.G."/>
            <person name="Chang J.H."/>
            <person name="Clarke C.R."/>
        </authorList>
    </citation>
    <scope>NUCLEOTIDE SEQUENCE [LARGE SCALE GENOMIC DNA]</scope>
    <source>
        <strain evidence="3 4">ID09-01A</strain>
    </source>
</reference>
<keyword evidence="4" id="KW-1185">Reference proteome</keyword>
<dbReference type="InterPro" id="IPR047736">
    <property type="entry name" value="RdlA/B-like"/>
</dbReference>
<dbReference type="RefSeq" id="WP_319061882.1">
    <property type="nucleotide sequence ID" value="NZ_JARAUS010000134.1"/>
</dbReference>
<evidence type="ECO:0000313" key="4">
    <source>
        <dbReference type="Proteomes" id="UP001271274"/>
    </source>
</evidence>
<dbReference type="Proteomes" id="UP001271274">
    <property type="component" value="Unassembled WGS sequence"/>
</dbReference>
<organism evidence="3 4">
    <name type="scientific">Streptomyces europaeiscabiei</name>
    <dbReference type="NCBI Taxonomy" id="146819"/>
    <lineage>
        <taxon>Bacteria</taxon>
        <taxon>Bacillati</taxon>
        <taxon>Actinomycetota</taxon>
        <taxon>Actinomycetes</taxon>
        <taxon>Kitasatosporales</taxon>
        <taxon>Streptomycetaceae</taxon>
        <taxon>Streptomyces</taxon>
    </lineage>
</organism>
<sequence>MIKKIMAVASIAASVVGVSTVAAPQALADDGGTTSFSGNDAHQAYGNSATYGDMSPQMALIQGSFNKPCIALPAKLNTIGAAAAVLQDVPILSAPQNQQCTENSTQAKGDEPLSHLLSDIPILSDNGNGNNNGGDNAAKHH</sequence>
<protein>
    <submittedName>
        <fullName evidence="3">Rodlin</fullName>
    </submittedName>
</protein>
<evidence type="ECO:0000313" key="3">
    <source>
        <dbReference type="EMBL" id="MDX3699934.1"/>
    </source>
</evidence>
<proteinExistence type="predicted"/>
<accession>A0ABU4NE71</accession>
<dbReference type="NCBIfam" id="NF041022">
    <property type="entry name" value="rodlin_AB"/>
    <property type="match status" value="1"/>
</dbReference>
<feature type="chain" id="PRO_5047140811" evidence="2">
    <location>
        <begin position="29"/>
        <end position="141"/>
    </location>
</feature>
<feature type="compositionally biased region" description="Low complexity" evidence="1">
    <location>
        <begin position="125"/>
        <end position="141"/>
    </location>
</feature>
<gene>
    <name evidence="3" type="ORF">PV662_09215</name>
</gene>
<dbReference type="EMBL" id="JARAYU010000002">
    <property type="protein sequence ID" value="MDX3699934.1"/>
    <property type="molecule type" value="Genomic_DNA"/>
</dbReference>
<dbReference type="Pfam" id="PF25848">
    <property type="entry name" value="Rodlin"/>
    <property type="match status" value="1"/>
</dbReference>
<evidence type="ECO:0000256" key="2">
    <source>
        <dbReference type="SAM" id="SignalP"/>
    </source>
</evidence>
<feature type="region of interest" description="Disordered" evidence="1">
    <location>
        <begin position="119"/>
        <end position="141"/>
    </location>
</feature>
<keyword evidence="2" id="KW-0732">Signal</keyword>
<comment type="caution">
    <text evidence="3">The sequence shown here is derived from an EMBL/GenBank/DDBJ whole genome shotgun (WGS) entry which is preliminary data.</text>
</comment>
<name>A0ABU4NE71_9ACTN</name>
<feature type="signal peptide" evidence="2">
    <location>
        <begin position="1"/>
        <end position="28"/>
    </location>
</feature>